<comment type="caution">
    <text evidence="1">The sequence shown here is derived from an EMBL/GenBank/DDBJ whole genome shotgun (WGS) entry which is preliminary data.</text>
</comment>
<dbReference type="Proteomes" id="UP001548189">
    <property type="component" value="Unassembled WGS sequence"/>
</dbReference>
<dbReference type="InterPro" id="IPR050291">
    <property type="entry name" value="CDF_Transporter"/>
</dbReference>
<keyword evidence="2" id="KW-1185">Reference proteome</keyword>
<organism evidence="1 2">
    <name type="scientific">Aliikangiella maris</name>
    <dbReference type="NCBI Taxonomy" id="3162458"/>
    <lineage>
        <taxon>Bacteria</taxon>
        <taxon>Pseudomonadati</taxon>
        <taxon>Pseudomonadota</taxon>
        <taxon>Gammaproteobacteria</taxon>
        <taxon>Oceanospirillales</taxon>
        <taxon>Pleioneaceae</taxon>
        <taxon>Aliikangiella</taxon>
    </lineage>
</organism>
<protein>
    <submittedName>
        <fullName evidence="1">Cation diffusion facilitator family transporter</fullName>
    </submittedName>
</protein>
<name>A0ABV2BX94_9GAMM</name>
<dbReference type="Pfam" id="PF01545">
    <property type="entry name" value="Cation_efflux"/>
    <property type="match status" value="1"/>
</dbReference>
<dbReference type="SUPFAM" id="SSF160240">
    <property type="entry name" value="Cation efflux protein cytoplasmic domain-like"/>
    <property type="match status" value="1"/>
</dbReference>
<dbReference type="Gene3D" id="3.30.70.1350">
    <property type="entry name" value="Cation efflux protein, cytoplasmic domain"/>
    <property type="match status" value="1"/>
</dbReference>
<proteinExistence type="predicted"/>
<dbReference type="SUPFAM" id="SSF161111">
    <property type="entry name" value="Cation efflux protein transmembrane domain-like"/>
    <property type="match status" value="1"/>
</dbReference>
<dbReference type="PANTHER" id="PTHR43840:SF15">
    <property type="entry name" value="MITOCHONDRIAL METAL TRANSPORTER 1-RELATED"/>
    <property type="match status" value="1"/>
</dbReference>
<dbReference type="Pfam" id="PF16916">
    <property type="entry name" value="ZT_dimer"/>
    <property type="match status" value="1"/>
</dbReference>
<dbReference type="Gene3D" id="1.20.1510.10">
    <property type="entry name" value="Cation efflux protein transmembrane domain"/>
    <property type="match status" value="1"/>
</dbReference>
<gene>
    <name evidence="1" type="ORF">ABVT43_15585</name>
</gene>
<dbReference type="InterPro" id="IPR036837">
    <property type="entry name" value="Cation_efflux_CTD_sf"/>
</dbReference>
<dbReference type="PANTHER" id="PTHR43840">
    <property type="entry name" value="MITOCHONDRIAL METAL TRANSPORTER 1-RELATED"/>
    <property type="match status" value="1"/>
</dbReference>
<dbReference type="InterPro" id="IPR058533">
    <property type="entry name" value="Cation_efflux_TM"/>
</dbReference>
<evidence type="ECO:0000313" key="2">
    <source>
        <dbReference type="Proteomes" id="UP001548189"/>
    </source>
</evidence>
<dbReference type="InterPro" id="IPR027470">
    <property type="entry name" value="Cation_efflux_CTD"/>
</dbReference>
<dbReference type="InterPro" id="IPR002524">
    <property type="entry name" value="Cation_efflux"/>
</dbReference>
<evidence type="ECO:0000313" key="1">
    <source>
        <dbReference type="EMBL" id="MET1256562.1"/>
    </source>
</evidence>
<accession>A0ABV2BX94</accession>
<sequence>MQNLDQSTQPNRGRRRDVAVQRVILIEGSVNLLVLVAKLVVGITTGSLAIIGDALHSLTDVANNLVAWAVLKYSSKPADKNHPYGHRKFENLAVLGLAVLLTMLAFELILQVFRREQVQIGATGWELAVMCGVLLINFTLATWQRLWAKKLNSPILQADASHTFADVLTTIIVITGWQLSAAGYVWLDQLGALIVAGMIFYLAFGLFKNSAPVLVDESAIESEQVAEAAMAIDGVEDVSRVRSRWIGNMVSVDMVIGVAHDLTIAESHHICDQVELMLENDFDVADISIHVEPIG</sequence>
<dbReference type="EMBL" id="JBEVCJ010000023">
    <property type="protein sequence ID" value="MET1256562.1"/>
    <property type="molecule type" value="Genomic_DNA"/>
</dbReference>
<dbReference type="InterPro" id="IPR027469">
    <property type="entry name" value="Cation_efflux_TMD_sf"/>
</dbReference>
<reference evidence="1 2" key="1">
    <citation type="submission" date="2024-06" db="EMBL/GenBank/DDBJ databases">
        <authorList>
            <person name="Li F."/>
        </authorList>
    </citation>
    <scope>NUCLEOTIDE SEQUENCE [LARGE SCALE GENOMIC DNA]</scope>
    <source>
        <strain evidence="1 2">GXAS 311</strain>
    </source>
</reference>
<dbReference type="NCBIfam" id="TIGR01297">
    <property type="entry name" value="CDF"/>
    <property type="match status" value="1"/>
</dbReference>